<name>A0A418Y6M8_9BURK</name>
<dbReference type="Pfam" id="PF00933">
    <property type="entry name" value="Glyco_hydro_3"/>
    <property type="match status" value="1"/>
</dbReference>
<keyword evidence="5" id="KW-0732">Signal</keyword>
<evidence type="ECO:0000259" key="6">
    <source>
        <dbReference type="Pfam" id="PF00933"/>
    </source>
</evidence>
<dbReference type="GO" id="GO:0008422">
    <property type="term" value="F:beta-glucosidase activity"/>
    <property type="evidence" value="ECO:0007669"/>
    <property type="project" value="TreeGrafter"/>
</dbReference>
<dbReference type="Pfam" id="PF18559">
    <property type="entry name" value="Exop_C"/>
    <property type="match status" value="1"/>
</dbReference>
<feature type="domain" description="Glycoside hydrolase family 3 N-terminal" evidence="6">
    <location>
        <begin position="52"/>
        <end position="377"/>
    </location>
</feature>
<keyword evidence="2 4" id="KW-0378">Hydrolase</keyword>
<evidence type="ECO:0000313" key="9">
    <source>
        <dbReference type="EMBL" id="RJG23948.1"/>
    </source>
</evidence>
<dbReference type="OrthoDB" id="9781691at2"/>
<evidence type="ECO:0000313" key="10">
    <source>
        <dbReference type="Proteomes" id="UP000284006"/>
    </source>
</evidence>
<gene>
    <name evidence="9" type="ORF">D3872_03930</name>
</gene>
<dbReference type="Pfam" id="PF01915">
    <property type="entry name" value="Glyco_hydro_3_C"/>
    <property type="match status" value="1"/>
</dbReference>
<accession>A0A418Y6M8</accession>
<dbReference type="InterPro" id="IPR019800">
    <property type="entry name" value="Glyco_hydro_3_AS"/>
</dbReference>
<dbReference type="PROSITE" id="PS00775">
    <property type="entry name" value="GLYCOSYL_HYDROL_F3"/>
    <property type="match status" value="1"/>
</dbReference>
<feature type="chain" id="PRO_5019148469" evidence="5">
    <location>
        <begin position="22"/>
        <end position="831"/>
    </location>
</feature>
<evidence type="ECO:0000259" key="8">
    <source>
        <dbReference type="Pfam" id="PF18559"/>
    </source>
</evidence>
<evidence type="ECO:0000256" key="1">
    <source>
        <dbReference type="ARBA" id="ARBA00005336"/>
    </source>
</evidence>
<dbReference type="AlphaFoldDB" id="A0A418Y6M8"/>
<dbReference type="PRINTS" id="PR00133">
    <property type="entry name" value="GLHYDRLASE3"/>
</dbReference>
<dbReference type="SUPFAM" id="SSF51445">
    <property type="entry name" value="(Trans)glycosidases"/>
    <property type="match status" value="1"/>
</dbReference>
<keyword evidence="10" id="KW-1185">Reference proteome</keyword>
<reference evidence="9 10" key="1">
    <citation type="submission" date="2018-09" db="EMBL/GenBank/DDBJ databases">
        <authorList>
            <person name="Zhu H."/>
        </authorList>
    </citation>
    <scope>NUCLEOTIDE SEQUENCE [LARGE SCALE GENOMIC DNA]</scope>
    <source>
        <strain evidence="9 10">K1S02-61</strain>
    </source>
</reference>
<evidence type="ECO:0000256" key="3">
    <source>
        <dbReference type="ARBA" id="ARBA00023295"/>
    </source>
</evidence>
<dbReference type="EMBL" id="QYUP01000038">
    <property type="protein sequence ID" value="RJG23948.1"/>
    <property type="molecule type" value="Genomic_DNA"/>
</dbReference>
<dbReference type="Proteomes" id="UP000284006">
    <property type="component" value="Unassembled WGS sequence"/>
</dbReference>
<evidence type="ECO:0000259" key="7">
    <source>
        <dbReference type="Pfam" id="PF01915"/>
    </source>
</evidence>
<dbReference type="GO" id="GO:0009251">
    <property type="term" value="P:glucan catabolic process"/>
    <property type="evidence" value="ECO:0007669"/>
    <property type="project" value="TreeGrafter"/>
</dbReference>
<dbReference type="Gene3D" id="2.60.120.430">
    <property type="entry name" value="Galactose-binding lectin"/>
    <property type="match status" value="1"/>
</dbReference>
<dbReference type="PANTHER" id="PTHR30620">
    <property type="entry name" value="PERIPLASMIC BETA-GLUCOSIDASE-RELATED"/>
    <property type="match status" value="1"/>
</dbReference>
<dbReference type="Gene3D" id="3.40.50.1700">
    <property type="entry name" value="Glycoside hydrolase family 3 C-terminal domain"/>
    <property type="match status" value="1"/>
</dbReference>
<dbReference type="InterPro" id="IPR036881">
    <property type="entry name" value="Glyco_hydro_3_C_sf"/>
</dbReference>
<feature type="domain" description="Glycoside hydrolase family 3 C-terminal" evidence="7">
    <location>
        <begin position="414"/>
        <end position="631"/>
    </location>
</feature>
<dbReference type="InterPro" id="IPR041443">
    <property type="entry name" value="Exop_C"/>
</dbReference>
<proteinExistence type="inferred from homology"/>
<dbReference type="Gene3D" id="3.20.20.300">
    <property type="entry name" value="Glycoside hydrolase, family 3, N-terminal domain"/>
    <property type="match status" value="1"/>
</dbReference>
<dbReference type="InterPro" id="IPR017853">
    <property type="entry name" value="GH"/>
</dbReference>
<keyword evidence="3 4" id="KW-0326">Glycosidase</keyword>
<dbReference type="SUPFAM" id="SSF52279">
    <property type="entry name" value="Beta-D-glucan exohydrolase, C-terminal domain"/>
    <property type="match status" value="1"/>
</dbReference>
<comment type="caution">
    <text evidence="9">The sequence shown here is derived from an EMBL/GenBank/DDBJ whole genome shotgun (WGS) entry which is preliminary data.</text>
</comment>
<sequence length="831" mass="86834">MHMNTYLVAAAMLLPAAGATGAPLADWPRVNSAIGKDAALEARAARIVAAMTLQQKVGQMTQPEIKQITPAQVSQYYIGSVLNGGGSWPNGNKYATAAEWLALAERYHEASMATDMAYKVPVIWGIDAIHGNSNVYGATLFPHNIGLGAARNKKLIAQMGAAVGRAVRATGIAWVFAPTLAVVRDDRWGRTYESFSEDGALVNEYAGAYVRGLQGKFGSDANVVATAKHFMGDGGTEHGKDQGVTKASLEQMINIHGQGYYSGLAAGAQTVMASYNSWHDVGAGIDYGKLHGSQALLTGVLKTKMGFDGFVVSDWNGIGQVPGCSNASCPQAINAGIDMVMVPDDWKAFIANTIRQVEQGQIPMARIDDAVTRIVRVKLRAGLFDKTPSQNSYAGKADALQERALARQAVRESLVLLKNDGGALPLARGKRILVVGKSADSMPNQTGGWSLTWQGTDNRNSDFPNGDTILAGIREAAGAANVVYSADAGGVEVAQFDAVIAVIGEAPYAEGAGDIGPSGTLRHSSRYPEDLALLQAVAGKGKPVVTLLVAGRPLYTNDLMNLSDSFVAAWLPGSEGKGVADVLFRNAGGKAGRGFSGRLSFSWPKTVCQSSLNPGDKDYAPLFALGYGLKYGRAAKVGKLDEAYPAGGCGVTTSYPVFNQADRATWPLFVASGEQRVALGADLNRVVTLPTVKVETTQVNTQQDGKLLTWSGPARLEARSARAAALPAFAATNGALKFDTIVSAAPNGIVTVALGGAAVDLTAVFKRLAGKGKQTLKIPLSCFTAKGADLERIDTAFSVASEAAFTAAFANIEVVGGAAGDNDAVACGEPK</sequence>
<organism evidence="9 10">
    <name type="scientific">Massilia cavernae</name>
    <dbReference type="NCBI Taxonomy" id="2320864"/>
    <lineage>
        <taxon>Bacteria</taxon>
        <taxon>Pseudomonadati</taxon>
        <taxon>Pseudomonadota</taxon>
        <taxon>Betaproteobacteria</taxon>
        <taxon>Burkholderiales</taxon>
        <taxon>Oxalobacteraceae</taxon>
        <taxon>Telluria group</taxon>
        <taxon>Massilia</taxon>
    </lineage>
</organism>
<feature type="domain" description="ExoP galactose-binding-like" evidence="8">
    <location>
        <begin position="666"/>
        <end position="813"/>
    </location>
</feature>
<dbReference type="InterPro" id="IPR036962">
    <property type="entry name" value="Glyco_hydro_3_N_sf"/>
</dbReference>
<dbReference type="PANTHER" id="PTHR30620:SF77">
    <property type="entry name" value="LYSOSOMAL BETA GLUCOSIDASE-LIKE"/>
    <property type="match status" value="1"/>
</dbReference>
<dbReference type="InterPro" id="IPR001764">
    <property type="entry name" value="Glyco_hydro_3_N"/>
</dbReference>
<evidence type="ECO:0000256" key="2">
    <source>
        <dbReference type="ARBA" id="ARBA00022801"/>
    </source>
</evidence>
<evidence type="ECO:0000256" key="4">
    <source>
        <dbReference type="RuleBase" id="RU361161"/>
    </source>
</evidence>
<evidence type="ECO:0000256" key="5">
    <source>
        <dbReference type="SAM" id="SignalP"/>
    </source>
</evidence>
<protein>
    <submittedName>
        <fullName evidence="9">Glycoside hydrolase family 3 protein</fullName>
    </submittedName>
</protein>
<comment type="similarity">
    <text evidence="1 4">Belongs to the glycosyl hydrolase 3 family.</text>
</comment>
<dbReference type="InterPro" id="IPR002772">
    <property type="entry name" value="Glyco_hydro_3_C"/>
</dbReference>
<dbReference type="RefSeq" id="WP_119809572.1">
    <property type="nucleotide sequence ID" value="NZ_QYUP01000038.1"/>
</dbReference>
<feature type="signal peptide" evidence="5">
    <location>
        <begin position="1"/>
        <end position="21"/>
    </location>
</feature>
<dbReference type="InterPro" id="IPR051915">
    <property type="entry name" value="Cellulose_Degrad_GH3"/>
</dbReference>